<gene>
    <name evidence="1" type="ORF">JQU52_02500</name>
</gene>
<evidence type="ECO:0000313" key="2">
    <source>
        <dbReference type="Proteomes" id="UP000653156"/>
    </source>
</evidence>
<reference evidence="1" key="1">
    <citation type="submission" date="2021-02" db="EMBL/GenBank/DDBJ databases">
        <title>Neisseriaceae sp. 26B isolated from the cloaca of a Common Toad-headed Turtle (Mesoclemmys nasuta).</title>
        <authorList>
            <person name="Spergser J."/>
            <person name="Busse H.-J."/>
        </authorList>
    </citation>
    <scope>NUCLEOTIDE SEQUENCE</scope>
    <source>
        <strain evidence="1">26B</strain>
    </source>
</reference>
<organism evidence="1 2">
    <name type="scientific">Paralysiella testudinis</name>
    <dbReference type="NCBI Taxonomy" id="2809020"/>
    <lineage>
        <taxon>Bacteria</taxon>
        <taxon>Pseudomonadati</taxon>
        <taxon>Pseudomonadota</taxon>
        <taxon>Betaproteobacteria</taxon>
        <taxon>Neisseriales</taxon>
        <taxon>Neisseriaceae</taxon>
        <taxon>Paralysiella</taxon>
    </lineage>
</organism>
<dbReference type="RefSeq" id="WP_230339586.1">
    <property type="nucleotide sequence ID" value="NZ_CP069798.1"/>
</dbReference>
<keyword evidence="2" id="KW-1185">Reference proteome</keyword>
<dbReference type="AlphaFoldDB" id="A0A892ZL81"/>
<dbReference type="Pfam" id="PF14014">
    <property type="entry name" value="DUF4230"/>
    <property type="match status" value="1"/>
</dbReference>
<evidence type="ECO:0000313" key="1">
    <source>
        <dbReference type="EMBL" id="QRQ82304.1"/>
    </source>
</evidence>
<protein>
    <submittedName>
        <fullName evidence="1">DUF4230 domain-containing protein</fullName>
    </submittedName>
</protein>
<dbReference type="KEGG" id="ptes:JQU52_02500"/>
<dbReference type="InterPro" id="IPR025324">
    <property type="entry name" value="DUF4230"/>
</dbReference>
<proteinExistence type="predicted"/>
<dbReference type="EMBL" id="CP069798">
    <property type="protein sequence ID" value="QRQ82304.1"/>
    <property type="molecule type" value="Genomic_DNA"/>
</dbReference>
<accession>A0A892ZL81</accession>
<sequence length="204" mass="22492">MKKLILWLLPLSLLAVAAWWWLNTQRTPAAQQVMSREAVITQIQSLNRLETTAFQIDSIIRTQQPGHWYNLWQDSQKGLFLVHGSVVAGVDLAQLRPENVHTAADGRIHIELPPVSVFQVNLDNIEVYDLKTGTLGLHPVDTSVFATVQTEARAQILASACRAQILTLANEQAQKHITALFALANQPVNVVPAAVPACNANPKK</sequence>
<dbReference type="Proteomes" id="UP000653156">
    <property type="component" value="Chromosome"/>
</dbReference>
<name>A0A892ZL81_9NEIS</name>